<evidence type="ECO:0000256" key="10">
    <source>
        <dbReference type="SAM" id="MobiDB-lite"/>
    </source>
</evidence>
<comment type="caution">
    <text evidence="12">The sequence shown here is derived from an EMBL/GenBank/DDBJ whole genome shotgun (WGS) entry which is preliminary data.</text>
</comment>
<dbReference type="InterPro" id="IPR013525">
    <property type="entry name" value="ABC2_TM"/>
</dbReference>
<feature type="transmembrane region" description="Helical" evidence="9">
    <location>
        <begin position="304"/>
        <end position="325"/>
    </location>
</feature>
<dbReference type="InterPro" id="IPR047817">
    <property type="entry name" value="ABC2_TM_bact-type"/>
</dbReference>
<gene>
    <name evidence="12" type="ORF">E4Q08_02990</name>
</gene>
<feature type="transmembrane region" description="Helical" evidence="9">
    <location>
        <begin position="100"/>
        <end position="122"/>
    </location>
</feature>
<evidence type="ECO:0000256" key="2">
    <source>
        <dbReference type="ARBA" id="ARBA00007783"/>
    </source>
</evidence>
<dbReference type="Pfam" id="PF01061">
    <property type="entry name" value="ABC2_membrane"/>
    <property type="match status" value="1"/>
</dbReference>
<evidence type="ECO:0000259" key="11">
    <source>
        <dbReference type="PROSITE" id="PS51012"/>
    </source>
</evidence>
<name>A0ABX1T3S8_9PROT</name>
<sequence length="336" mass="36846">MRHPIKARQCATMKHVRGDHLPEVRTVASEQHQRSLQPQAERLSASSHEGEQAVAEPLTAHMSNTSAPSNPQFAIIRLIRYHYLIGQLVKREVLVKYRGSLLGVGWSFLYPLLLLLAFTMVFGGVFGGRWSEAESSRDGMEMALFIYCGLAVFTPFSEVITSSPRLLIANQNFIKKIVFPVEILPLVAVLAAMIHCAVHLLLLAGTALLAGHSSASMLMAPLVLLPVWLFTLGAAWFIAAAGAYVRDLAHGMPVLAQFLMFMLPVFYPATAAPGVLLTLNRVNPLALAIEDLRRTLLQGESPVWTHWCASLLAGVVAAVAGYAFFMRCREEFADVV</sequence>
<dbReference type="PANTHER" id="PTHR30413:SF10">
    <property type="entry name" value="CAPSULE POLYSACCHARIDE EXPORT INNER-MEMBRANE PROTEIN CTRC"/>
    <property type="match status" value="1"/>
</dbReference>
<evidence type="ECO:0000313" key="12">
    <source>
        <dbReference type="EMBL" id="NMQ04300.1"/>
    </source>
</evidence>
<evidence type="ECO:0000256" key="4">
    <source>
        <dbReference type="ARBA" id="ARBA00022475"/>
    </source>
</evidence>
<dbReference type="EMBL" id="SPMX01000006">
    <property type="protein sequence ID" value="NMQ04300.1"/>
    <property type="molecule type" value="Genomic_DNA"/>
</dbReference>
<evidence type="ECO:0000256" key="8">
    <source>
        <dbReference type="ARBA" id="ARBA00023136"/>
    </source>
</evidence>
<keyword evidence="5 9" id="KW-0812">Transmembrane</keyword>
<protein>
    <recommendedName>
        <fullName evidence="9">Transport permease protein</fullName>
    </recommendedName>
</protein>
<feature type="compositionally biased region" description="Polar residues" evidence="10">
    <location>
        <begin position="28"/>
        <end position="38"/>
    </location>
</feature>
<feature type="transmembrane region" description="Helical" evidence="9">
    <location>
        <begin position="183"/>
        <end position="210"/>
    </location>
</feature>
<keyword evidence="7" id="KW-0625">Polysaccharide transport</keyword>
<feature type="transmembrane region" description="Helical" evidence="9">
    <location>
        <begin position="222"/>
        <end position="246"/>
    </location>
</feature>
<evidence type="ECO:0000256" key="3">
    <source>
        <dbReference type="ARBA" id="ARBA00022448"/>
    </source>
</evidence>
<dbReference type="PANTHER" id="PTHR30413">
    <property type="entry name" value="INNER MEMBRANE TRANSPORT PERMEASE"/>
    <property type="match status" value="1"/>
</dbReference>
<keyword evidence="4 9" id="KW-1003">Cell membrane</keyword>
<evidence type="ECO:0000256" key="6">
    <source>
        <dbReference type="ARBA" id="ARBA00022989"/>
    </source>
</evidence>
<organism evidence="12 13">
    <name type="scientific">Candidatus Accumulibacter contiguus</name>
    <dbReference type="NCBI Taxonomy" id="2954381"/>
    <lineage>
        <taxon>Bacteria</taxon>
        <taxon>Pseudomonadati</taxon>
        <taxon>Pseudomonadota</taxon>
        <taxon>Betaproteobacteria</taxon>
        <taxon>Candidatus Accumulibacter</taxon>
    </lineage>
</organism>
<evidence type="ECO:0000256" key="5">
    <source>
        <dbReference type="ARBA" id="ARBA00022692"/>
    </source>
</evidence>
<accession>A0ABX1T3S8</accession>
<proteinExistence type="inferred from homology"/>
<keyword evidence="3 9" id="KW-0813">Transport</keyword>
<dbReference type="Proteomes" id="UP000886469">
    <property type="component" value="Unassembled WGS sequence"/>
</dbReference>
<evidence type="ECO:0000313" key="13">
    <source>
        <dbReference type="Proteomes" id="UP000886469"/>
    </source>
</evidence>
<comment type="similarity">
    <text evidence="2 9">Belongs to the ABC-2 integral membrane protein family.</text>
</comment>
<comment type="subcellular location">
    <subcellularLocation>
        <location evidence="9">Cell inner membrane</location>
        <topology evidence="9">Multi-pass membrane protein</topology>
    </subcellularLocation>
    <subcellularLocation>
        <location evidence="1">Cell membrane</location>
        <topology evidence="1">Multi-pass membrane protein</topology>
    </subcellularLocation>
</comment>
<feature type="transmembrane region" description="Helical" evidence="9">
    <location>
        <begin position="258"/>
        <end position="279"/>
    </location>
</feature>
<keyword evidence="7" id="KW-0762">Sugar transport</keyword>
<feature type="domain" description="ABC transmembrane type-2" evidence="11">
    <location>
        <begin position="102"/>
        <end position="328"/>
    </location>
</feature>
<keyword evidence="6 9" id="KW-1133">Transmembrane helix</keyword>
<feature type="region of interest" description="Disordered" evidence="10">
    <location>
        <begin position="27"/>
        <end position="48"/>
    </location>
</feature>
<feature type="transmembrane region" description="Helical" evidence="9">
    <location>
        <begin position="142"/>
        <end position="162"/>
    </location>
</feature>
<dbReference type="PROSITE" id="PS51012">
    <property type="entry name" value="ABC_TM2"/>
    <property type="match status" value="1"/>
</dbReference>
<evidence type="ECO:0000256" key="9">
    <source>
        <dbReference type="RuleBase" id="RU361157"/>
    </source>
</evidence>
<keyword evidence="13" id="KW-1185">Reference proteome</keyword>
<evidence type="ECO:0000256" key="7">
    <source>
        <dbReference type="ARBA" id="ARBA00023047"/>
    </source>
</evidence>
<keyword evidence="8 9" id="KW-0472">Membrane</keyword>
<evidence type="ECO:0000256" key="1">
    <source>
        <dbReference type="ARBA" id="ARBA00004651"/>
    </source>
</evidence>
<reference evidence="12" key="1">
    <citation type="submission" date="2019-03" db="EMBL/GenBank/DDBJ databases">
        <title>Metabolic reconstructions from genomes of highly enriched 'Candidatus Accumulibacter' and 'Candidatus Competibacter' bioreactor populations.</title>
        <authorList>
            <person name="Annavajhala M.K."/>
            <person name="Welles L."/>
            <person name="Abbas B."/>
            <person name="Sorokin D."/>
            <person name="Park H."/>
            <person name="Van Loosdrecht M."/>
            <person name="Chandran K."/>
        </authorList>
    </citation>
    <scope>NUCLEOTIDE SEQUENCE</scope>
    <source>
        <strain evidence="12">SBR_L</strain>
    </source>
</reference>